<organism evidence="1 2">
    <name type="scientific">Hermetia illucens</name>
    <name type="common">Black soldier fly</name>
    <dbReference type="NCBI Taxonomy" id="343691"/>
    <lineage>
        <taxon>Eukaryota</taxon>
        <taxon>Metazoa</taxon>
        <taxon>Ecdysozoa</taxon>
        <taxon>Arthropoda</taxon>
        <taxon>Hexapoda</taxon>
        <taxon>Insecta</taxon>
        <taxon>Pterygota</taxon>
        <taxon>Neoptera</taxon>
        <taxon>Endopterygota</taxon>
        <taxon>Diptera</taxon>
        <taxon>Brachycera</taxon>
        <taxon>Stratiomyomorpha</taxon>
        <taxon>Stratiomyidae</taxon>
        <taxon>Hermetiinae</taxon>
        <taxon>Hermetia</taxon>
    </lineage>
</organism>
<name>A0A7R8UU59_HERIL</name>
<proteinExistence type="predicted"/>
<dbReference type="Pfam" id="PF07841">
    <property type="entry name" value="DM4_12"/>
    <property type="match status" value="1"/>
</dbReference>
<dbReference type="PANTHER" id="PTHR21398:SF21">
    <property type="entry name" value="AGAP004005-PA"/>
    <property type="match status" value="1"/>
</dbReference>
<dbReference type="InParanoid" id="A0A7R8UU59"/>
<evidence type="ECO:0000313" key="1">
    <source>
        <dbReference type="EMBL" id="CAD7087078.1"/>
    </source>
</evidence>
<evidence type="ECO:0000313" key="2">
    <source>
        <dbReference type="Proteomes" id="UP000594454"/>
    </source>
</evidence>
<dbReference type="OrthoDB" id="8186940at2759"/>
<dbReference type="SMART" id="SM00718">
    <property type="entry name" value="DM4_12"/>
    <property type="match status" value="1"/>
</dbReference>
<accession>A0A7R8UU59</accession>
<sequence length="233" mass="27153">MLVIQFNNLYIYIFISLAIIDIFHDYYAQCQEEEQQSEIIVSLIYGFGIPWDVEGGYMTTGYVIRVQYGFPMKLKEWKPPYAKYFKNRRSTVERNETLKQIPEKVDNADGVLRKEKRRNDPNIEKYRWAAYHALEMHAKRLGYEGRACVLRGICEAATVPFSWKSGLLGELLHILLTPSTSVEPLTKHSDNEYLHAEYLGKSGAPCERIFKECRKSLLSEFSGVFVERFQLNM</sequence>
<protein>
    <submittedName>
        <fullName evidence="1">Uncharacterized protein</fullName>
    </submittedName>
</protein>
<dbReference type="OMA" id="GICEAAT"/>
<dbReference type="Proteomes" id="UP000594454">
    <property type="component" value="Chromosome 4"/>
</dbReference>
<dbReference type="PANTHER" id="PTHR21398">
    <property type="entry name" value="AGAP007094-PA"/>
    <property type="match status" value="1"/>
</dbReference>
<reference evidence="1 2" key="1">
    <citation type="submission" date="2020-11" db="EMBL/GenBank/DDBJ databases">
        <authorList>
            <person name="Wallbank WR R."/>
            <person name="Pardo Diaz C."/>
            <person name="Kozak K."/>
            <person name="Martin S."/>
            <person name="Jiggins C."/>
            <person name="Moest M."/>
            <person name="Warren A I."/>
            <person name="Generalovic N T."/>
            <person name="Byers J.R.P. K."/>
            <person name="Montejo-Kovacevich G."/>
            <person name="Yen C E."/>
        </authorList>
    </citation>
    <scope>NUCLEOTIDE SEQUENCE [LARGE SCALE GENOMIC DNA]</scope>
</reference>
<gene>
    <name evidence="1" type="ORF">HERILL_LOCUS9804</name>
</gene>
<keyword evidence="2" id="KW-1185">Reference proteome</keyword>
<dbReference type="AlphaFoldDB" id="A0A7R8UU59"/>
<dbReference type="EMBL" id="LR899012">
    <property type="protein sequence ID" value="CAD7087078.1"/>
    <property type="molecule type" value="Genomic_DNA"/>
</dbReference>
<dbReference type="InterPro" id="IPR006631">
    <property type="entry name" value="DM4_12"/>
</dbReference>